<reference evidence="2" key="1">
    <citation type="journal article" date="2019" name="bioRxiv">
        <title>The Genome of the Zebra Mussel, Dreissena polymorpha: A Resource for Invasive Species Research.</title>
        <authorList>
            <person name="McCartney M.A."/>
            <person name="Auch B."/>
            <person name="Kono T."/>
            <person name="Mallez S."/>
            <person name="Zhang Y."/>
            <person name="Obille A."/>
            <person name="Becker A."/>
            <person name="Abrahante J.E."/>
            <person name="Garbe J."/>
            <person name="Badalamenti J.P."/>
            <person name="Herman A."/>
            <person name="Mangelson H."/>
            <person name="Liachko I."/>
            <person name="Sullivan S."/>
            <person name="Sone E.D."/>
            <person name="Koren S."/>
            <person name="Silverstein K.A.T."/>
            <person name="Beckman K.B."/>
            <person name="Gohl D.M."/>
        </authorList>
    </citation>
    <scope>NUCLEOTIDE SEQUENCE</scope>
    <source>
        <strain evidence="2">Duluth1</strain>
        <tissue evidence="2">Whole animal</tissue>
    </source>
</reference>
<proteinExistence type="predicted"/>
<gene>
    <name evidence="2" type="ORF">DPMN_108526</name>
</gene>
<dbReference type="AlphaFoldDB" id="A0A9D4K905"/>
<protein>
    <submittedName>
        <fullName evidence="2">Uncharacterized protein</fullName>
    </submittedName>
</protein>
<organism evidence="2 3">
    <name type="scientific">Dreissena polymorpha</name>
    <name type="common">Zebra mussel</name>
    <name type="synonym">Mytilus polymorpha</name>
    <dbReference type="NCBI Taxonomy" id="45954"/>
    <lineage>
        <taxon>Eukaryota</taxon>
        <taxon>Metazoa</taxon>
        <taxon>Spiralia</taxon>
        <taxon>Lophotrochozoa</taxon>
        <taxon>Mollusca</taxon>
        <taxon>Bivalvia</taxon>
        <taxon>Autobranchia</taxon>
        <taxon>Heteroconchia</taxon>
        <taxon>Euheterodonta</taxon>
        <taxon>Imparidentia</taxon>
        <taxon>Neoheterodontei</taxon>
        <taxon>Myida</taxon>
        <taxon>Dreissenoidea</taxon>
        <taxon>Dreissenidae</taxon>
        <taxon>Dreissena</taxon>
    </lineage>
</organism>
<dbReference type="Proteomes" id="UP000828390">
    <property type="component" value="Unassembled WGS sequence"/>
</dbReference>
<evidence type="ECO:0000256" key="1">
    <source>
        <dbReference type="SAM" id="MobiDB-lite"/>
    </source>
</evidence>
<evidence type="ECO:0000313" key="2">
    <source>
        <dbReference type="EMBL" id="KAH3835179.1"/>
    </source>
</evidence>
<dbReference type="EMBL" id="JAIWYP010000004">
    <property type="protein sequence ID" value="KAH3835179.1"/>
    <property type="molecule type" value="Genomic_DNA"/>
</dbReference>
<accession>A0A9D4K905</accession>
<keyword evidence="3" id="KW-1185">Reference proteome</keyword>
<reference evidence="2" key="2">
    <citation type="submission" date="2020-11" db="EMBL/GenBank/DDBJ databases">
        <authorList>
            <person name="McCartney M.A."/>
            <person name="Auch B."/>
            <person name="Kono T."/>
            <person name="Mallez S."/>
            <person name="Becker A."/>
            <person name="Gohl D.M."/>
            <person name="Silverstein K.A.T."/>
            <person name="Koren S."/>
            <person name="Bechman K.B."/>
            <person name="Herman A."/>
            <person name="Abrahante J.E."/>
            <person name="Garbe J."/>
        </authorList>
    </citation>
    <scope>NUCLEOTIDE SEQUENCE</scope>
    <source>
        <strain evidence="2">Duluth1</strain>
        <tissue evidence="2">Whole animal</tissue>
    </source>
</reference>
<feature type="region of interest" description="Disordered" evidence="1">
    <location>
        <begin position="39"/>
        <end position="62"/>
    </location>
</feature>
<evidence type="ECO:0000313" key="3">
    <source>
        <dbReference type="Proteomes" id="UP000828390"/>
    </source>
</evidence>
<sequence>MQFVKEGETIKQQQTQAASILDRAQSLEMVVDLKRRLVFPSPDNTTPRHGDLVGKGQVSGDG</sequence>
<name>A0A9D4K905_DREPO</name>
<comment type="caution">
    <text evidence="2">The sequence shown here is derived from an EMBL/GenBank/DDBJ whole genome shotgun (WGS) entry which is preliminary data.</text>
</comment>